<evidence type="ECO:0000256" key="10">
    <source>
        <dbReference type="SAM" id="Coils"/>
    </source>
</evidence>
<feature type="coiled-coil region" evidence="10">
    <location>
        <begin position="161"/>
        <end position="297"/>
    </location>
</feature>
<keyword evidence="8 9" id="KW-0472">Membrane</keyword>
<evidence type="ECO:0000256" key="2">
    <source>
        <dbReference type="ARBA" id="ARBA00009477"/>
    </source>
</evidence>
<evidence type="ECO:0000256" key="9">
    <source>
        <dbReference type="RuleBase" id="RU365093"/>
    </source>
</evidence>
<dbReference type="EMBL" id="PVUF01000016">
    <property type="protein sequence ID" value="PRZ45268.1"/>
    <property type="molecule type" value="Genomic_DNA"/>
</dbReference>
<keyword evidence="6 9" id="KW-0812">Transmembrane</keyword>
<feature type="domain" description="AprE-like long alpha-helical hairpin" evidence="11">
    <location>
        <begin position="102"/>
        <end position="288"/>
    </location>
</feature>
<comment type="similarity">
    <text evidence="2 9">Belongs to the membrane fusion protein (MFP) (TC 8.A.1) family.</text>
</comment>
<dbReference type="OrthoDB" id="9810980at2"/>
<keyword evidence="16" id="KW-1185">Reference proteome</keyword>
<evidence type="ECO:0000256" key="4">
    <source>
        <dbReference type="ARBA" id="ARBA00022475"/>
    </source>
</evidence>
<dbReference type="PANTHER" id="PTHR30386">
    <property type="entry name" value="MEMBRANE FUSION SUBUNIT OF EMRAB-TOLC MULTIDRUG EFFLUX PUMP"/>
    <property type="match status" value="1"/>
</dbReference>
<keyword evidence="3 9" id="KW-0813">Transport</keyword>
<dbReference type="EMBL" id="CP136704">
    <property type="protein sequence ID" value="WOI33740.1"/>
    <property type="molecule type" value="Genomic_DNA"/>
</dbReference>
<dbReference type="Proteomes" id="UP000237718">
    <property type="component" value="Unassembled WGS sequence"/>
</dbReference>
<dbReference type="Pfam" id="PF25994">
    <property type="entry name" value="HH_AprE"/>
    <property type="match status" value="1"/>
</dbReference>
<evidence type="ECO:0000259" key="12">
    <source>
        <dbReference type="Pfam" id="PF26002"/>
    </source>
</evidence>
<dbReference type="InterPro" id="IPR058982">
    <property type="entry name" value="Beta-barrel_AprE"/>
</dbReference>
<evidence type="ECO:0000313" key="13">
    <source>
        <dbReference type="EMBL" id="PRZ45268.1"/>
    </source>
</evidence>
<name>A0A2T1AA85_TRISK</name>
<evidence type="ECO:0000256" key="7">
    <source>
        <dbReference type="ARBA" id="ARBA00022989"/>
    </source>
</evidence>
<dbReference type="AlphaFoldDB" id="A0A2T1AA85"/>
<dbReference type="NCBIfam" id="TIGR01843">
    <property type="entry name" value="type_I_hlyD"/>
    <property type="match status" value="1"/>
</dbReference>
<proteinExistence type="inferred from homology"/>
<evidence type="ECO:0000259" key="11">
    <source>
        <dbReference type="Pfam" id="PF25994"/>
    </source>
</evidence>
<gene>
    <name evidence="13" type="ORF">CLV89_11612</name>
    <name evidence="14" type="ORF">R1T40_03050</name>
</gene>
<dbReference type="Pfam" id="PF26002">
    <property type="entry name" value="Beta-barrel_AprE"/>
    <property type="match status" value="1"/>
</dbReference>
<dbReference type="Gene3D" id="1.10.287.470">
    <property type="entry name" value="Helix hairpin bin"/>
    <property type="match status" value="1"/>
</dbReference>
<evidence type="ECO:0000256" key="5">
    <source>
        <dbReference type="ARBA" id="ARBA00022519"/>
    </source>
</evidence>
<accession>A0A2T1AA85</accession>
<keyword evidence="7 9" id="KW-1133">Transmembrane helix</keyword>
<dbReference type="PANTHER" id="PTHR30386:SF17">
    <property type="entry name" value="ALKALINE PROTEASE SECRETION PROTEIN APRE"/>
    <property type="match status" value="1"/>
</dbReference>
<evidence type="ECO:0000256" key="6">
    <source>
        <dbReference type="ARBA" id="ARBA00022692"/>
    </source>
</evidence>
<dbReference type="Gene3D" id="2.40.50.100">
    <property type="match status" value="1"/>
</dbReference>
<dbReference type="SUPFAM" id="SSF111369">
    <property type="entry name" value="HlyD-like secretion proteins"/>
    <property type="match status" value="1"/>
</dbReference>
<feature type="domain" description="AprE-like beta-barrel" evidence="12">
    <location>
        <begin position="332"/>
        <end position="423"/>
    </location>
</feature>
<evidence type="ECO:0000256" key="3">
    <source>
        <dbReference type="ARBA" id="ARBA00022448"/>
    </source>
</evidence>
<evidence type="ECO:0000256" key="8">
    <source>
        <dbReference type="ARBA" id="ARBA00023136"/>
    </source>
</evidence>
<keyword evidence="5 9" id="KW-0997">Cell inner membrane</keyword>
<evidence type="ECO:0000313" key="16">
    <source>
        <dbReference type="Proteomes" id="UP001302666"/>
    </source>
</evidence>
<keyword evidence="4 9" id="KW-1003">Cell membrane</keyword>
<reference evidence="13 15" key="1">
    <citation type="submission" date="2018-03" db="EMBL/GenBank/DDBJ databases">
        <title>Genomic Encyclopedia of Archaeal and Bacterial Type Strains, Phase II (KMG-II): from individual species to whole genera.</title>
        <authorList>
            <person name="Goeker M."/>
        </authorList>
    </citation>
    <scope>NUCLEOTIDE SEQUENCE [LARGE SCALE GENOMIC DNA]</scope>
    <source>
        <strain evidence="13 15">DSM 25328</strain>
    </source>
</reference>
<dbReference type="InterPro" id="IPR058781">
    <property type="entry name" value="HH_AprE-like"/>
</dbReference>
<dbReference type="GO" id="GO:0005886">
    <property type="term" value="C:plasma membrane"/>
    <property type="evidence" value="ECO:0007669"/>
    <property type="project" value="UniProtKB-SubCell"/>
</dbReference>
<dbReference type="Gene3D" id="2.40.30.170">
    <property type="match status" value="1"/>
</dbReference>
<reference evidence="14 16" key="2">
    <citation type="submission" date="2023-10" db="EMBL/GenBank/DDBJ databases">
        <title>Eight complete genome sequences of bacteria isolated from laboratory stock of Giant Kelp gametophytes.</title>
        <authorList>
            <person name="Tolentino B."/>
            <person name="Nuzhdin S."/>
        </authorList>
    </citation>
    <scope>NUCLEOTIDE SEQUENCE [LARGE SCALE GENOMIC DNA]</scope>
    <source>
        <strain evidence="14 16">LC.270.F.C4</strain>
    </source>
</reference>
<sequence>MSDMTAYVAPAEWYEDVPRSVKKHVSFGLFLLVFGIGGFGLWAFMAPLAAAVISQGSFVATGSNKIVQHLEGGIIKAILVEEGENVVAGQPIVLLDETSALATERELFLRQVRLEAMETRILAEYNRKDTLVYPPKLEQLRSDFNVAAMLDGQQIVFNAATQQLRNDINLLNQSIEALRDRSSGYEKQLIATRAQLEILEEDSEAKEQLLEKGLVRKTEYNTLRRALAEAKGQIGRLESEVDETASLSRRYESQITQTINERQSAALDELQAVQSELESVREQARKAESVLNRTEIVAPVSGTVIRLHYHTAGGVVESGKAILEILPTGEPLIIEVQIPRTEIDVVRKGQAATVRLTALNQRTTPILQGEVYYVSADAILDRSQELPQEIYVARISVAPSELDRVRGFTPTPGMPAQIMIQTQNRTFIQYLMKPVADSMIRAFREQ</sequence>
<dbReference type="InterPro" id="IPR050739">
    <property type="entry name" value="MFP"/>
</dbReference>
<evidence type="ECO:0000256" key="1">
    <source>
        <dbReference type="ARBA" id="ARBA00004377"/>
    </source>
</evidence>
<evidence type="ECO:0000313" key="15">
    <source>
        <dbReference type="Proteomes" id="UP000237718"/>
    </source>
</evidence>
<comment type="subcellular location">
    <subcellularLocation>
        <location evidence="1 9">Cell inner membrane</location>
        <topology evidence="1 9">Single-pass membrane protein</topology>
    </subcellularLocation>
</comment>
<dbReference type="RefSeq" id="WP_106165119.1">
    <property type="nucleotide sequence ID" value="NZ_CP136704.1"/>
</dbReference>
<dbReference type="PRINTS" id="PR01490">
    <property type="entry name" value="RTXTOXIND"/>
</dbReference>
<evidence type="ECO:0000313" key="14">
    <source>
        <dbReference type="EMBL" id="WOI33740.1"/>
    </source>
</evidence>
<dbReference type="Proteomes" id="UP001302666">
    <property type="component" value="Chromosome"/>
</dbReference>
<protein>
    <recommendedName>
        <fullName evidence="9">Membrane fusion protein (MFP) family protein</fullName>
    </recommendedName>
</protein>
<dbReference type="InterPro" id="IPR010129">
    <property type="entry name" value="T1SS_HlyD"/>
</dbReference>
<organism evidence="13 15">
    <name type="scientific">Tritonibacter scottomollicae</name>
    <name type="common">Epibacterium scottomollicae</name>
    <dbReference type="NCBI Taxonomy" id="483013"/>
    <lineage>
        <taxon>Bacteria</taxon>
        <taxon>Pseudomonadati</taxon>
        <taxon>Pseudomonadota</taxon>
        <taxon>Alphaproteobacteria</taxon>
        <taxon>Rhodobacterales</taxon>
        <taxon>Paracoccaceae</taxon>
        <taxon>Tritonibacter</taxon>
    </lineage>
</organism>
<keyword evidence="10" id="KW-0175">Coiled coil</keyword>
<dbReference type="GO" id="GO:0015031">
    <property type="term" value="P:protein transport"/>
    <property type="evidence" value="ECO:0007669"/>
    <property type="project" value="InterPro"/>
</dbReference>
<feature type="transmembrane region" description="Helical" evidence="9">
    <location>
        <begin position="29"/>
        <end position="53"/>
    </location>
</feature>